<dbReference type="InterPro" id="IPR035956">
    <property type="entry name" value="RimP_N_sf"/>
</dbReference>
<dbReference type="Gene3D" id="3.30.300.70">
    <property type="entry name" value="RimP-like superfamily, N-terminal"/>
    <property type="match status" value="1"/>
</dbReference>
<reference evidence="10 11" key="1">
    <citation type="submission" date="2015-01" db="EMBL/GenBank/DDBJ databases">
        <authorList>
            <person name="Aslett A.Martin."/>
            <person name="De Silva Nishadi"/>
        </authorList>
    </citation>
    <scope>NUCLEOTIDE SEQUENCE [LARGE SCALE GENOMIC DNA]</scope>
    <source>
        <strain evidence="8 10">R28058</strain>
        <strain evidence="11">UMC4404</strain>
    </source>
</reference>
<gene>
    <name evidence="3 8" type="primary">rimP</name>
    <name evidence="6" type="ORF">ATCC9714_06781</name>
    <name evidence="8" type="ORF">R28058_02951</name>
    <name evidence="7" type="ORF">UMC4404_02951</name>
</gene>
<proteinExistence type="inferred from homology"/>
<feature type="domain" description="Ribosome maturation factor RimP N-terminal" evidence="4">
    <location>
        <begin position="13"/>
        <end position="84"/>
    </location>
</feature>
<dbReference type="Gene3D" id="2.30.30.180">
    <property type="entry name" value="Ribosome maturation factor RimP, C-terminal domain"/>
    <property type="match status" value="1"/>
</dbReference>
<evidence type="ECO:0000313" key="6">
    <source>
        <dbReference type="EMBL" id="CEJ72790.1"/>
    </source>
</evidence>
<evidence type="ECO:0000259" key="4">
    <source>
        <dbReference type="Pfam" id="PF02576"/>
    </source>
</evidence>
<dbReference type="HAMAP" id="MF_01077">
    <property type="entry name" value="RimP"/>
    <property type="match status" value="1"/>
</dbReference>
<keyword evidence="1 3" id="KW-0963">Cytoplasm</keyword>
<dbReference type="InterPro" id="IPR028989">
    <property type="entry name" value="RimP_N"/>
</dbReference>
<evidence type="ECO:0000256" key="1">
    <source>
        <dbReference type="ARBA" id="ARBA00022490"/>
    </source>
</evidence>
<dbReference type="eggNOG" id="COG0779">
    <property type="taxonomic scope" value="Bacteria"/>
</dbReference>
<dbReference type="InterPro" id="IPR028998">
    <property type="entry name" value="RimP_C"/>
</dbReference>
<dbReference type="RefSeq" id="WP_021128869.1">
    <property type="nucleotide sequence ID" value="NZ_BDJI01000002.1"/>
</dbReference>
<comment type="similarity">
    <text evidence="3">Belongs to the RimP family.</text>
</comment>
<dbReference type="GeneID" id="97536553"/>
<accession>A0A0A1SER1</accession>
<dbReference type="Proteomes" id="UP000049127">
    <property type="component" value="Unassembled WGS sequence"/>
</dbReference>
<organism evidence="8 10">
    <name type="scientific">Paraclostridium sordellii</name>
    <name type="common">Clostridium sordellii</name>
    <dbReference type="NCBI Taxonomy" id="1505"/>
    <lineage>
        <taxon>Bacteria</taxon>
        <taxon>Bacillati</taxon>
        <taxon>Bacillota</taxon>
        <taxon>Clostridia</taxon>
        <taxon>Peptostreptococcales</taxon>
        <taxon>Peptostreptococcaceae</taxon>
        <taxon>Paraclostridium</taxon>
    </lineage>
</organism>
<dbReference type="CDD" id="cd01734">
    <property type="entry name" value="YlxS_C"/>
    <property type="match status" value="1"/>
</dbReference>
<feature type="domain" description="Ribosome maturation factor RimP C-terminal" evidence="5">
    <location>
        <begin position="87"/>
        <end position="153"/>
    </location>
</feature>
<dbReference type="EMBL" id="CEKZ01000003">
    <property type="protein sequence ID" value="CEQ02562.1"/>
    <property type="molecule type" value="Genomic_DNA"/>
</dbReference>
<dbReference type="InterPro" id="IPR003728">
    <property type="entry name" value="Ribosome_maturation_RimP"/>
</dbReference>
<keyword evidence="9" id="KW-1185">Reference proteome</keyword>
<evidence type="ECO:0000313" key="8">
    <source>
        <dbReference type="EMBL" id="CEQ02562.1"/>
    </source>
</evidence>
<name>A0A0A1SER1_PARSO</name>
<dbReference type="AlphaFoldDB" id="A0A0A1SER1"/>
<dbReference type="InterPro" id="IPR036847">
    <property type="entry name" value="RimP_C_sf"/>
</dbReference>
<dbReference type="GO" id="GO:0006412">
    <property type="term" value="P:translation"/>
    <property type="evidence" value="ECO:0007669"/>
    <property type="project" value="TreeGrafter"/>
</dbReference>
<dbReference type="SUPFAM" id="SSF75420">
    <property type="entry name" value="YhbC-like, N-terminal domain"/>
    <property type="match status" value="1"/>
</dbReference>
<protein>
    <recommendedName>
        <fullName evidence="3">Ribosome maturation factor RimP</fullName>
    </recommendedName>
</protein>
<evidence type="ECO:0000256" key="3">
    <source>
        <dbReference type="HAMAP-Rule" id="MF_01077"/>
    </source>
</evidence>
<dbReference type="Proteomes" id="UP000049685">
    <property type="component" value="Unassembled WGS sequence"/>
</dbReference>
<dbReference type="EMBL" id="LN679998">
    <property type="protein sequence ID" value="CEJ72790.1"/>
    <property type="molecule type" value="Genomic_DNA"/>
</dbReference>
<comment type="subcellular location">
    <subcellularLocation>
        <location evidence="3">Cytoplasm</location>
    </subcellularLocation>
</comment>
<dbReference type="KEGG" id="psor:RSJ16_04290"/>
<comment type="function">
    <text evidence="3">Required for maturation of 30S ribosomal subunits.</text>
</comment>
<dbReference type="GO" id="GO:0000028">
    <property type="term" value="P:ribosomal small subunit assembly"/>
    <property type="evidence" value="ECO:0007669"/>
    <property type="project" value="TreeGrafter"/>
</dbReference>
<dbReference type="EMBL" id="CDNY01000003">
    <property type="protein sequence ID" value="CEO32315.1"/>
    <property type="molecule type" value="Genomic_DNA"/>
</dbReference>
<dbReference type="PANTHER" id="PTHR33867">
    <property type="entry name" value="RIBOSOME MATURATION FACTOR RIMP"/>
    <property type="match status" value="1"/>
</dbReference>
<evidence type="ECO:0000313" key="10">
    <source>
        <dbReference type="Proteomes" id="UP000049127"/>
    </source>
</evidence>
<evidence type="ECO:0000313" key="7">
    <source>
        <dbReference type="EMBL" id="CEO32315.1"/>
    </source>
</evidence>
<dbReference type="SUPFAM" id="SSF74942">
    <property type="entry name" value="YhbC-like, C-terminal domain"/>
    <property type="match status" value="1"/>
</dbReference>
<dbReference type="Pfam" id="PF17384">
    <property type="entry name" value="DUF150_C"/>
    <property type="match status" value="1"/>
</dbReference>
<dbReference type="PANTHER" id="PTHR33867:SF1">
    <property type="entry name" value="RIBOSOME MATURATION FACTOR RIMP"/>
    <property type="match status" value="1"/>
</dbReference>
<keyword evidence="2 3" id="KW-0690">Ribosome biogenesis</keyword>
<dbReference type="Proteomes" id="UP000032811">
    <property type="component" value="Chromosome 1"/>
</dbReference>
<sequence length="153" mass="17724">MKKSTEALVEELVLPITNEHNIELVDVEYVKEAGEYYLRIFIDKDGGVSLNDCEVVTRAINPILDEKDPIKENYFLEVSSPGLDRPLKKEKDFIRYAGRDVEVKLYRPINKLKHFEAELVELVDNKIVKLVVDGEEMEFDKKDIALIRLAIKF</sequence>
<dbReference type="PATRIC" id="fig|1505.7.peg.604"/>
<dbReference type="OrthoDB" id="9805006at2"/>
<evidence type="ECO:0000313" key="9">
    <source>
        <dbReference type="Proteomes" id="UP000032811"/>
    </source>
</evidence>
<dbReference type="GO" id="GO:0005829">
    <property type="term" value="C:cytosol"/>
    <property type="evidence" value="ECO:0007669"/>
    <property type="project" value="TreeGrafter"/>
</dbReference>
<dbReference type="FunFam" id="3.30.300.70:FF:000001">
    <property type="entry name" value="Ribosome maturation factor RimP"/>
    <property type="match status" value="1"/>
</dbReference>
<dbReference type="Pfam" id="PF02576">
    <property type="entry name" value="RimP_N"/>
    <property type="match status" value="1"/>
</dbReference>
<evidence type="ECO:0000313" key="11">
    <source>
        <dbReference type="Proteomes" id="UP000049685"/>
    </source>
</evidence>
<reference evidence="7" key="2">
    <citation type="submission" date="2015-01" db="EMBL/GenBank/DDBJ databases">
        <authorList>
            <person name="Aslett M.A."/>
            <person name="De Silva N."/>
        </authorList>
    </citation>
    <scope>NUCLEOTIDE SEQUENCE</scope>
    <source>
        <strain evidence="6 9">ATCC9714</strain>
        <strain evidence="7">UMC4404</strain>
    </source>
</reference>
<evidence type="ECO:0000259" key="5">
    <source>
        <dbReference type="Pfam" id="PF17384"/>
    </source>
</evidence>
<evidence type="ECO:0000256" key="2">
    <source>
        <dbReference type="ARBA" id="ARBA00022517"/>
    </source>
</evidence>